<proteinExistence type="predicted"/>
<organism evidence="1 2">
    <name type="scientific">Hypocrea virens (strain Gv29-8 / FGSC 10586)</name>
    <name type="common">Gliocladium virens</name>
    <name type="synonym">Trichoderma virens</name>
    <dbReference type="NCBI Taxonomy" id="413071"/>
    <lineage>
        <taxon>Eukaryota</taxon>
        <taxon>Fungi</taxon>
        <taxon>Dikarya</taxon>
        <taxon>Ascomycota</taxon>
        <taxon>Pezizomycotina</taxon>
        <taxon>Sordariomycetes</taxon>
        <taxon>Hypocreomycetidae</taxon>
        <taxon>Hypocreales</taxon>
        <taxon>Hypocreaceae</taxon>
        <taxon>Trichoderma</taxon>
    </lineage>
</organism>
<keyword evidence="2" id="KW-1185">Reference proteome</keyword>
<evidence type="ECO:0000313" key="1">
    <source>
        <dbReference type="EMBL" id="EHK22546.1"/>
    </source>
</evidence>
<dbReference type="HOGENOM" id="CLU_2849999_0_0_1"/>
<dbReference type="RefSeq" id="XP_013956762.1">
    <property type="nucleotide sequence ID" value="XM_014101287.1"/>
</dbReference>
<sequence length="65" mass="7689">MCLLGFPVLYQHHAMLLTNTTVEPGKYTGMFMLWINPRRVGVGVLRDHLRLKLWYPNCFRKIRSV</sequence>
<dbReference type="EMBL" id="ABDF02000006">
    <property type="protein sequence ID" value="EHK22546.1"/>
    <property type="molecule type" value="Genomic_DNA"/>
</dbReference>
<dbReference type="VEuPathDB" id="FungiDB:TRIVIDRAFT_216052"/>
<dbReference type="GeneID" id="25791042"/>
<dbReference type="InParanoid" id="G9MR19"/>
<dbReference type="AlphaFoldDB" id="G9MR19"/>
<evidence type="ECO:0000313" key="2">
    <source>
        <dbReference type="Proteomes" id="UP000007115"/>
    </source>
</evidence>
<protein>
    <submittedName>
        <fullName evidence="1">Uncharacterized protein</fullName>
    </submittedName>
</protein>
<gene>
    <name evidence="1" type="ORF">TRIVIDRAFT_216052</name>
</gene>
<dbReference type="Proteomes" id="UP000007115">
    <property type="component" value="Unassembled WGS sequence"/>
</dbReference>
<name>G9MR19_HYPVG</name>
<reference evidence="1 2" key="1">
    <citation type="journal article" date="2011" name="Genome Biol.">
        <title>Comparative genome sequence analysis underscores mycoparasitism as the ancestral life style of Trichoderma.</title>
        <authorList>
            <person name="Kubicek C.P."/>
            <person name="Herrera-Estrella A."/>
            <person name="Seidl-Seiboth V."/>
            <person name="Martinez D.A."/>
            <person name="Druzhinina I.S."/>
            <person name="Thon M."/>
            <person name="Zeilinger S."/>
            <person name="Casas-Flores S."/>
            <person name="Horwitz B.A."/>
            <person name="Mukherjee P.K."/>
            <person name="Mukherjee M."/>
            <person name="Kredics L."/>
            <person name="Alcaraz L.D."/>
            <person name="Aerts A."/>
            <person name="Antal Z."/>
            <person name="Atanasova L."/>
            <person name="Cervantes-Badillo M.G."/>
            <person name="Challacombe J."/>
            <person name="Chertkov O."/>
            <person name="McCluskey K."/>
            <person name="Coulpier F."/>
            <person name="Deshpande N."/>
            <person name="von Doehren H."/>
            <person name="Ebbole D.J."/>
            <person name="Esquivel-Naranjo E.U."/>
            <person name="Fekete E."/>
            <person name="Flipphi M."/>
            <person name="Glaser F."/>
            <person name="Gomez-Rodriguez E.Y."/>
            <person name="Gruber S."/>
            <person name="Han C."/>
            <person name="Henrissat B."/>
            <person name="Hermosa R."/>
            <person name="Hernandez-Onate M."/>
            <person name="Karaffa L."/>
            <person name="Kosti I."/>
            <person name="Le Crom S."/>
            <person name="Lindquist E."/>
            <person name="Lucas S."/>
            <person name="Luebeck M."/>
            <person name="Luebeck P.S."/>
            <person name="Margeot A."/>
            <person name="Metz B."/>
            <person name="Misra M."/>
            <person name="Nevalainen H."/>
            <person name="Omann M."/>
            <person name="Packer N."/>
            <person name="Perrone G."/>
            <person name="Uresti-Rivera E.E."/>
            <person name="Salamov A."/>
            <person name="Schmoll M."/>
            <person name="Seiboth B."/>
            <person name="Shapiro H."/>
            <person name="Sukno S."/>
            <person name="Tamayo-Ramos J.A."/>
            <person name="Tisch D."/>
            <person name="Wiest A."/>
            <person name="Wilkinson H.H."/>
            <person name="Zhang M."/>
            <person name="Coutinho P.M."/>
            <person name="Kenerley C.M."/>
            <person name="Monte E."/>
            <person name="Baker S.E."/>
            <person name="Grigoriev I.V."/>
        </authorList>
    </citation>
    <scope>NUCLEOTIDE SEQUENCE [LARGE SCALE GENOMIC DNA]</scope>
    <source>
        <strain evidence="2">Gv29-8 / FGSC 10586</strain>
    </source>
</reference>
<accession>G9MR19</accession>
<comment type="caution">
    <text evidence="1">The sequence shown here is derived from an EMBL/GenBank/DDBJ whole genome shotgun (WGS) entry which is preliminary data.</text>
</comment>